<dbReference type="Proteomes" id="UP001152321">
    <property type="component" value="Unassembled WGS sequence"/>
</dbReference>
<keyword evidence="3" id="KW-1185">Reference proteome</keyword>
<evidence type="ECO:0008006" key="4">
    <source>
        <dbReference type="Google" id="ProtNLM"/>
    </source>
</evidence>
<evidence type="ECO:0000256" key="1">
    <source>
        <dbReference type="ARBA" id="ARBA00022763"/>
    </source>
</evidence>
<evidence type="ECO:0000313" key="3">
    <source>
        <dbReference type="Proteomes" id="UP001152321"/>
    </source>
</evidence>
<dbReference type="PANTHER" id="PTHR35369:SF2">
    <property type="entry name" value="BLR3025 PROTEIN"/>
    <property type="match status" value="1"/>
</dbReference>
<reference evidence="2" key="1">
    <citation type="submission" date="2022-08" db="EMBL/GenBank/DDBJ databases">
        <title>Novel Bdellovibrio Species Isolated from Svalbard: Designation Bdellovibrio svalbardensis.</title>
        <authorList>
            <person name="Mitchell R.J."/>
            <person name="Choi S.Y."/>
        </authorList>
    </citation>
    <scope>NUCLEOTIDE SEQUENCE</scope>
    <source>
        <strain evidence="2">PAP01</strain>
    </source>
</reference>
<dbReference type="InterPro" id="IPR050356">
    <property type="entry name" value="SulA_CellDiv_inhibitor"/>
</dbReference>
<gene>
    <name evidence="2" type="ORF">NWE73_12235</name>
</gene>
<keyword evidence="1" id="KW-0227">DNA damage</keyword>
<comment type="caution">
    <text evidence="2">The sequence shown here is derived from an EMBL/GenBank/DDBJ whole genome shotgun (WGS) entry which is preliminary data.</text>
</comment>
<dbReference type="EMBL" id="JANRMI010000003">
    <property type="protein sequence ID" value="MDG0817140.1"/>
    <property type="molecule type" value="Genomic_DNA"/>
</dbReference>
<accession>A0ABT6DJW0</accession>
<protein>
    <recommendedName>
        <fullName evidence="4">DNA polymerase Y family protein</fullName>
    </recommendedName>
</protein>
<dbReference type="InterPro" id="IPR043502">
    <property type="entry name" value="DNA/RNA_pol_sf"/>
</dbReference>
<name>A0ABT6DJW0_9BACT</name>
<evidence type="ECO:0000313" key="2">
    <source>
        <dbReference type="EMBL" id="MDG0817140.1"/>
    </source>
</evidence>
<sequence>MRTLCLNFKSPQESSCAEAFLTFSPKVQFRFPHFVFIDIESTAHLLGGEVACLEKALQIARKFSAETSAAIADTPPVAQMMAKWKPSSISLKGQEAKSLQGLGLDALKDLEGLVTWTQKRQIEHVISFAHSLGICTLEEVYNFRLVSLRERWGDFGVLLWNRLHSQDSQVISPFIPRDPLVGYGYLDDPIGVVNLLFNRIQPHLNILFARLNGLARYAQKMEVILHCEYSDKKHILQIEPVSASRDQMLFEDLLWKRMEKTELENPIREFEITIYDVPEKVQQLNFFEPRDNSEDRWRRLISFAKQANCEMGFLQLEANHFPEKSFKLVTEWPEDFVSEDLVERQDNALQIKTTYAKGLAQSPRPSLLLEQPQPLSDEELRKIRFVSALPSERIESSWWQLTEQELKYRDYYFALSNQGQLLWVFQDRMSTQYYLHGYFD</sequence>
<dbReference type="RefSeq" id="WP_277578616.1">
    <property type="nucleotide sequence ID" value="NZ_JANRMI010000003.1"/>
</dbReference>
<organism evidence="2 3">
    <name type="scientific">Bdellovibrio svalbardensis</name>
    <dbReference type="NCBI Taxonomy" id="2972972"/>
    <lineage>
        <taxon>Bacteria</taxon>
        <taxon>Pseudomonadati</taxon>
        <taxon>Bdellovibrionota</taxon>
        <taxon>Bdellovibrionia</taxon>
        <taxon>Bdellovibrionales</taxon>
        <taxon>Pseudobdellovibrionaceae</taxon>
        <taxon>Bdellovibrio</taxon>
    </lineage>
</organism>
<proteinExistence type="predicted"/>
<dbReference type="SUPFAM" id="SSF56672">
    <property type="entry name" value="DNA/RNA polymerases"/>
    <property type="match status" value="1"/>
</dbReference>
<dbReference type="PANTHER" id="PTHR35369">
    <property type="entry name" value="BLR3025 PROTEIN-RELATED"/>
    <property type="match status" value="1"/>
</dbReference>